<dbReference type="GO" id="GO:0016757">
    <property type="term" value="F:glycosyltransferase activity"/>
    <property type="evidence" value="ECO:0007669"/>
    <property type="project" value="InterPro"/>
</dbReference>
<feature type="domain" description="Glycosyl transferase family 1" evidence="2">
    <location>
        <begin position="192"/>
        <end position="290"/>
    </location>
</feature>
<dbReference type="CDD" id="cd03801">
    <property type="entry name" value="GT4_PimA-like"/>
    <property type="match status" value="1"/>
</dbReference>
<dbReference type="PANTHER" id="PTHR46401:SF2">
    <property type="entry name" value="GLYCOSYLTRANSFERASE WBBK-RELATED"/>
    <property type="match status" value="1"/>
</dbReference>
<dbReference type="EMBL" id="KC811146">
    <property type="protein sequence ID" value="AGQ19908.1"/>
    <property type="molecule type" value="Genomic_DNA"/>
</dbReference>
<organism evidence="3">
    <name type="scientific">Candidatus Actinomarina minuta</name>
    <dbReference type="NCBI Taxonomy" id="1389454"/>
    <lineage>
        <taxon>Bacteria</taxon>
        <taxon>Bacillati</taxon>
        <taxon>Actinomycetota</taxon>
        <taxon>Actinomycetes</taxon>
        <taxon>Candidatus Actinomarinidae</taxon>
        <taxon>Candidatus Actinomarinales</taxon>
        <taxon>Candidatus Actinomarineae</taxon>
        <taxon>Candidatus Actinomarinaceae</taxon>
        <taxon>Candidatus Actinomarina</taxon>
    </lineage>
</organism>
<evidence type="ECO:0000256" key="1">
    <source>
        <dbReference type="ARBA" id="ARBA00022679"/>
    </source>
</evidence>
<proteinExistence type="predicted"/>
<evidence type="ECO:0000313" key="3">
    <source>
        <dbReference type="EMBL" id="AGQ19908.1"/>
    </source>
</evidence>
<sequence length="316" mass="36472">MEAYGGVQNQVSSINSFLNEHDQFTSKIAAPNSEDFNIGNSINIPFNGSVSPVCLIPVKHKLTEALNWADVVHIHEPFVPLIFWRLPKNIKYIFTHHASLNNFVTFLLSILYKFIRRNGISTYVSRLSKKNAVALNQEPHLIPNMFYLDNNVDFGIKKRFLFIGRDEKRKNLKLYKNYVDNFYDSKFKYTAITNTEIKNKYIDTFLNPNDDDKNNILNNSDIYLALNTHGESFGITLIEAINSGNIVISSNLEAFKNLLGNSGVYFENNSLTSLNDVIEVIKKEELYNIWLKQKKYINKYEISKNMEKLISLYLSI</sequence>
<reference evidence="3" key="1">
    <citation type="journal article" date="2013" name="Sci. Rep.">
        <title>Metagenomics uncovers a new group of low GC and ultra-small marine Actinobacteria.</title>
        <authorList>
            <person name="Ghai R."/>
            <person name="Mizuno C.M."/>
            <person name="Picazo A."/>
            <person name="Camacho A."/>
            <person name="Rodriguez-Valera F."/>
        </authorList>
    </citation>
    <scope>NUCLEOTIDE SEQUENCE</scope>
</reference>
<dbReference type="InterPro" id="IPR001296">
    <property type="entry name" value="Glyco_trans_1"/>
</dbReference>
<protein>
    <submittedName>
        <fullName evidence="3">Glycosyltransferase</fullName>
    </submittedName>
</protein>
<dbReference type="SUPFAM" id="SSF53756">
    <property type="entry name" value="UDP-Glycosyltransferase/glycogen phosphorylase"/>
    <property type="match status" value="1"/>
</dbReference>
<dbReference type="AlphaFoldDB" id="S5DQK0"/>
<dbReference type="Pfam" id="PF00534">
    <property type="entry name" value="Glycos_transf_1"/>
    <property type="match status" value="1"/>
</dbReference>
<accession>S5DQK0</accession>
<dbReference type="GO" id="GO:0009103">
    <property type="term" value="P:lipopolysaccharide biosynthetic process"/>
    <property type="evidence" value="ECO:0007669"/>
    <property type="project" value="TreeGrafter"/>
</dbReference>
<name>S5DQK0_9ACTN</name>
<evidence type="ECO:0000259" key="2">
    <source>
        <dbReference type="Pfam" id="PF00534"/>
    </source>
</evidence>
<keyword evidence="1 3" id="KW-0808">Transferase</keyword>
<dbReference type="Gene3D" id="3.40.50.2000">
    <property type="entry name" value="Glycogen Phosphorylase B"/>
    <property type="match status" value="2"/>
</dbReference>
<dbReference type="PANTHER" id="PTHR46401">
    <property type="entry name" value="GLYCOSYLTRANSFERASE WBBK-RELATED"/>
    <property type="match status" value="1"/>
</dbReference>